<evidence type="ECO:0000313" key="1">
    <source>
        <dbReference type="EMBL" id="CDZ76342.1"/>
    </source>
</evidence>
<sequence>MLYYKCKQKGGDLASTWVAKPDVHAEIETSR</sequence>
<name>A0A078KTQ1_9GAMM</name>
<reference evidence="1 2" key="1">
    <citation type="submission" date="2014-06" db="EMBL/GenBank/DDBJ databases">
        <authorList>
            <person name="Urmite Genomes Urmite Genomes"/>
        </authorList>
    </citation>
    <scope>NUCLEOTIDE SEQUENCE [LARGE SCALE GENOMIC DNA]</scope>
</reference>
<evidence type="ECO:0000313" key="2">
    <source>
        <dbReference type="Proteomes" id="UP000044071"/>
    </source>
</evidence>
<proteinExistence type="predicted"/>
<dbReference type="EMBL" id="CCSB01000001">
    <property type="protein sequence ID" value="CDZ76342.1"/>
    <property type="molecule type" value="Genomic_DNA"/>
</dbReference>
<organism evidence="1 2">
    <name type="scientific">Legionella massiliensis</name>
    <dbReference type="NCBI Taxonomy" id="1034943"/>
    <lineage>
        <taxon>Bacteria</taxon>
        <taxon>Pseudomonadati</taxon>
        <taxon>Pseudomonadota</taxon>
        <taxon>Gammaproteobacteria</taxon>
        <taxon>Legionellales</taxon>
        <taxon>Legionellaceae</taxon>
        <taxon>Legionella</taxon>
    </lineage>
</organism>
<accession>A0A078KTQ1</accession>
<protein>
    <submittedName>
        <fullName evidence="1">Uncharacterized protein</fullName>
    </submittedName>
</protein>
<dbReference type="STRING" id="1034943.BN59_00609"/>
<dbReference type="AlphaFoldDB" id="A0A078KTQ1"/>
<keyword evidence="2" id="KW-1185">Reference proteome</keyword>
<dbReference type="Proteomes" id="UP000044071">
    <property type="component" value="Unassembled WGS sequence"/>
</dbReference>
<gene>
    <name evidence="1" type="ORF">BN59_00609</name>
</gene>